<evidence type="ECO:0000313" key="3">
    <source>
        <dbReference type="EMBL" id="GIQ83921.1"/>
    </source>
</evidence>
<name>A0A9K3CTA0_9EUKA</name>
<feature type="non-terminal residue" evidence="2">
    <location>
        <position position="1"/>
    </location>
</feature>
<evidence type="ECO:0000256" key="1">
    <source>
        <dbReference type="SAM" id="MobiDB-lite"/>
    </source>
</evidence>
<dbReference type="Proteomes" id="UP000265618">
    <property type="component" value="Unassembled WGS sequence"/>
</dbReference>
<comment type="caution">
    <text evidence="2">The sequence shown here is derived from an EMBL/GenBank/DDBJ whole genome shotgun (WGS) entry which is preliminary data.</text>
</comment>
<reference evidence="2" key="1">
    <citation type="submission" date="2016-10" db="EMBL/GenBank/DDBJ databases">
        <authorList>
            <person name="Tanifuji G."/>
            <person name="Kume K."/>
            <person name="Nakayama T."/>
            <person name="Takabayashi S."/>
            <person name="Hashimoto T."/>
        </authorList>
    </citation>
    <scope>NUCLEOTIDE SEQUENCE</scope>
    <source>
        <strain evidence="2">NY0173</strain>
    </source>
</reference>
<feature type="compositionally biased region" description="Low complexity" evidence="1">
    <location>
        <begin position="20"/>
        <end position="36"/>
    </location>
</feature>
<gene>
    <name evidence="2" type="ORF">KIPB_004123</name>
    <name evidence="3" type="ORF">KIPB_005327</name>
    <name evidence="4" type="ORF">KIPB_008687</name>
</gene>
<feature type="compositionally biased region" description="Basic and acidic residues" evidence="1">
    <location>
        <begin position="82"/>
        <end position="118"/>
    </location>
</feature>
<organism evidence="2 5">
    <name type="scientific">Kipferlia bialata</name>
    <dbReference type="NCBI Taxonomy" id="797122"/>
    <lineage>
        <taxon>Eukaryota</taxon>
        <taxon>Metamonada</taxon>
        <taxon>Carpediemonas-like organisms</taxon>
        <taxon>Kipferlia</taxon>
    </lineage>
</organism>
<dbReference type="AlphaFoldDB" id="A0A9K3CTA0"/>
<dbReference type="EMBL" id="BDIP01002751">
    <property type="protein sequence ID" value="GIQ86771.1"/>
    <property type="molecule type" value="Genomic_DNA"/>
</dbReference>
<sequence length="132" mass="14941">MPASDSMGEGSSRMRHPTISVPGNSSVVPVVSTPRRSGGKTPISPSQMLEAKRTVQYAEEDVRLLKNRLAKLEQEEQLALKKSEMARQQAEKIRAAKDRHARQQREREERQRKADAARRLAAQENARKAQQR</sequence>
<dbReference type="EMBL" id="BDIP01000853">
    <property type="protein sequence ID" value="GIQ82899.1"/>
    <property type="molecule type" value="Genomic_DNA"/>
</dbReference>
<evidence type="ECO:0000313" key="2">
    <source>
        <dbReference type="EMBL" id="GIQ82899.1"/>
    </source>
</evidence>
<reference evidence="2 5" key="2">
    <citation type="journal article" date="2018" name="PLoS ONE">
        <title>The draft genome of Kipferlia bialata reveals reductive genome evolution in fornicate parasites.</title>
        <authorList>
            <person name="Tanifuji G."/>
            <person name="Takabayashi S."/>
            <person name="Kume K."/>
            <person name="Takagi M."/>
            <person name="Nakayama T."/>
            <person name="Kamikawa R."/>
            <person name="Inagaki Y."/>
            <person name="Hashimoto T."/>
        </authorList>
    </citation>
    <scope>NUCLEOTIDE SEQUENCE [LARGE SCALE GENOMIC DNA]</scope>
    <source>
        <strain evidence="2">NY0173</strain>
    </source>
</reference>
<feature type="region of interest" description="Disordered" evidence="1">
    <location>
        <begin position="82"/>
        <end position="132"/>
    </location>
</feature>
<dbReference type="EMBL" id="BDIP01001233">
    <property type="protein sequence ID" value="GIQ83921.1"/>
    <property type="molecule type" value="Genomic_DNA"/>
</dbReference>
<accession>A0A9K3CTA0</accession>
<feature type="region of interest" description="Disordered" evidence="1">
    <location>
        <begin position="1"/>
        <end position="48"/>
    </location>
</feature>
<evidence type="ECO:0000313" key="5">
    <source>
        <dbReference type="Proteomes" id="UP000265618"/>
    </source>
</evidence>
<keyword evidence="5" id="KW-1185">Reference proteome</keyword>
<evidence type="ECO:0000313" key="4">
    <source>
        <dbReference type="EMBL" id="GIQ86771.1"/>
    </source>
</evidence>
<protein>
    <submittedName>
        <fullName evidence="2">Uncharacterized protein</fullName>
    </submittedName>
</protein>
<proteinExistence type="predicted"/>